<gene>
    <name evidence="1" type="ORF">ACFS29_10325</name>
</gene>
<organism evidence="1 2">
    <name type="scientific">Psychroserpens luteus</name>
    <dbReference type="NCBI Taxonomy" id="1434066"/>
    <lineage>
        <taxon>Bacteria</taxon>
        <taxon>Pseudomonadati</taxon>
        <taxon>Bacteroidota</taxon>
        <taxon>Flavobacteriia</taxon>
        <taxon>Flavobacteriales</taxon>
        <taxon>Flavobacteriaceae</taxon>
        <taxon>Psychroserpens</taxon>
    </lineage>
</organism>
<sequence>MKALFLSFIFMLLVFSCKQNPKNEINEAVIDVSNPETINSLEGAWELVGYYNYKDNKVIDSFKTSEGYRQVKMYTHNKVMWSKYVPSDSSEWFGYGKYSIKESELIEELEYGSEMMSRIIQEKKEFKHELIINEDFFSQIEIDEDGNRIYAENYKRIE</sequence>
<dbReference type="Proteomes" id="UP001597548">
    <property type="component" value="Unassembled WGS sequence"/>
</dbReference>
<dbReference type="PROSITE" id="PS51257">
    <property type="entry name" value="PROKAR_LIPOPROTEIN"/>
    <property type="match status" value="1"/>
</dbReference>
<evidence type="ECO:0008006" key="3">
    <source>
        <dbReference type="Google" id="ProtNLM"/>
    </source>
</evidence>
<evidence type="ECO:0000313" key="1">
    <source>
        <dbReference type="EMBL" id="MFD2916037.1"/>
    </source>
</evidence>
<accession>A0ABW5ZWD5</accession>
<name>A0ABW5ZWD5_9FLAO</name>
<dbReference type="RefSeq" id="WP_194508051.1">
    <property type="nucleotide sequence ID" value="NZ_JADILU010000004.1"/>
</dbReference>
<comment type="caution">
    <text evidence="1">The sequence shown here is derived from an EMBL/GenBank/DDBJ whole genome shotgun (WGS) entry which is preliminary data.</text>
</comment>
<dbReference type="EMBL" id="JBHUOS010000009">
    <property type="protein sequence ID" value="MFD2916037.1"/>
    <property type="molecule type" value="Genomic_DNA"/>
</dbReference>
<keyword evidence="2" id="KW-1185">Reference proteome</keyword>
<proteinExistence type="predicted"/>
<evidence type="ECO:0000313" key="2">
    <source>
        <dbReference type="Proteomes" id="UP001597548"/>
    </source>
</evidence>
<reference evidence="2" key="1">
    <citation type="journal article" date="2019" name="Int. J. Syst. Evol. Microbiol.">
        <title>The Global Catalogue of Microorganisms (GCM) 10K type strain sequencing project: providing services to taxonomists for standard genome sequencing and annotation.</title>
        <authorList>
            <consortium name="The Broad Institute Genomics Platform"/>
            <consortium name="The Broad Institute Genome Sequencing Center for Infectious Disease"/>
            <person name="Wu L."/>
            <person name="Ma J."/>
        </authorList>
    </citation>
    <scope>NUCLEOTIDE SEQUENCE [LARGE SCALE GENOMIC DNA]</scope>
    <source>
        <strain evidence="2">KCTC 32514</strain>
    </source>
</reference>
<protein>
    <recommendedName>
        <fullName evidence="3">Lipocalin-like domain-containing protein</fullName>
    </recommendedName>
</protein>